<comment type="caution">
    <text evidence="9">The sequence shown here is derived from an EMBL/GenBank/DDBJ whole genome shotgun (WGS) entry which is preliminary data.</text>
</comment>
<keyword evidence="4" id="KW-0862">Zinc</keyword>
<dbReference type="InterPro" id="IPR036397">
    <property type="entry name" value="RNaseH_sf"/>
</dbReference>
<feature type="region of interest" description="Disordered" evidence="6">
    <location>
        <begin position="2767"/>
        <end position="2844"/>
    </location>
</feature>
<dbReference type="GO" id="GO:0005524">
    <property type="term" value="F:ATP binding"/>
    <property type="evidence" value="ECO:0007669"/>
    <property type="project" value="UniProtKB-KW"/>
</dbReference>
<dbReference type="GO" id="GO:0008270">
    <property type="term" value="F:zinc ion binding"/>
    <property type="evidence" value="ECO:0007669"/>
    <property type="project" value="UniProtKB-KW"/>
</dbReference>
<dbReference type="GO" id="GO:0006508">
    <property type="term" value="P:proteolysis"/>
    <property type="evidence" value="ECO:0007669"/>
    <property type="project" value="UniProtKB-KW"/>
</dbReference>
<dbReference type="SMART" id="SM00343">
    <property type="entry name" value="ZnF_C2HC"/>
    <property type="match status" value="1"/>
</dbReference>
<feature type="compositionally biased region" description="Polar residues" evidence="6">
    <location>
        <begin position="1171"/>
        <end position="1184"/>
    </location>
</feature>
<dbReference type="Gene3D" id="3.30.420.10">
    <property type="entry name" value="Ribonuclease H-like superfamily/Ribonuclease H"/>
    <property type="match status" value="1"/>
</dbReference>
<dbReference type="Pfam" id="PF13976">
    <property type="entry name" value="gag_pre-integrs"/>
    <property type="match status" value="2"/>
</dbReference>
<feature type="compositionally biased region" description="Basic and acidic residues" evidence="6">
    <location>
        <begin position="2767"/>
        <end position="2813"/>
    </location>
</feature>
<dbReference type="PANTHER" id="PTHR42648">
    <property type="entry name" value="TRANSPOSASE, PUTATIVE-RELATED"/>
    <property type="match status" value="1"/>
</dbReference>
<dbReference type="GO" id="GO:0004519">
    <property type="term" value="F:endonuclease activity"/>
    <property type="evidence" value="ECO:0007669"/>
    <property type="project" value="UniProtKB-KW"/>
</dbReference>
<evidence type="ECO:0000259" key="7">
    <source>
        <dbReference type="PROSITE" id="PS50158"/>
    </source>
</evidence>
<feature type="region of interest" description="Disordered" evidence="6">
    <location>
        <begin position="1671"/>
        <end position="1722"/>
    </location>
</feature>
<feature type="domain" description="CCHC-type" evidence="7">
    <location>
        <begin position="253"/>
        <end position="267"/>
    </location>
</feature>
<dbReference type="SUPFAM" id="SSF57756">
    <property type="entry name" value="Retrovirus zinc finger-like domains"/>
    <property type="match status" value="1"/>
</dbReference>
<feature type="compositionally biased region" description="Acidic residues" evidence="6">
    <location>
        <begin position="2814"/>
        <end position="2837"/>
    </location>
</feature>
<dbReference type="InterPro" id="IPR039537">
    <property type="entry name" value="Retrotran_Ty1/copia-like"/>
</dbReference>
<feature type="compositionally biased region" description="Basic and acidic residues" evidence="6">
    <location>
        <begin position="1682"/>
        <end position="1698"/>
    </location>
</feature>
<accession>A0A6L2JSD8</accession>
<dbReference type="EMBL" id="BKCJ010001193">
    <property type="protein sequence ID" value="GEU39582.1"/>
    <property type="molecule type" value="Genomic_DNA"/>
</dbReference>
<dbReference type="GO" id="GO:0006310">
    <property type="term" value="P:DNA recombination"/>
    <property type="evidence" value="ECO:0007669"/>
    <property type="project" value="UniProtKB-KW"/>
</dbReference>
<sequence>MKSQSETTQTMSALKLLVLKTMEYDLWSMRMKQYLAFTDHALWEVKVIGDSVSPDASGSTGVEGPISPKTAEQTLIRKNELKAKNTLMLAIPDEDLLKFHTCKDAKSLWEAIKNSLPSTWNNIALIMKNKYDLDTLSMDDLYNNLKVYESEIKIQLSSSSNSQNVAFVSLDNTSSINETFNTAYSVSTASSKDQVFTASYADDTDTDDLEEMDLKWQVAILTIRAKRFIKKTGRKLDLNGKETVGFDRRKFECYNCHRIGHFARECRAPRNQWNRNRDAPIRNAPMDTSTTNALVVQDGICGYDWNFQAEEELINFSLMAYTSQDKTGHGYDGQINESDLNDIHVNESEVLNNVVDSHEINGDDNQVMIDSKDENMFKPEEVKKTVKPSLEKNEFVKARYTTFKNENKAENPGKFSQSPRGNKRILNGLITQKPWDGFEFKKKACFACGIFNHLIKDYDFYKNKIVLNNKGMFTGQKEIRLVWDNTAKVNHQNKLTHPHHKRNFVPAVVLTKSRQVPVNAAKQSSHRVATSLSVARRVNTAASRPNVNDALPTKYSYFEAHAPIRRPFNQKSAAKTNNSMKKLMLLRFIAFGENAKEGKITRKCKIRIGKLDFKDVYFVKELKFNLFSVSQMCDKKNSVLFIDTECVVLSLDFKLLDKSQVLVKSNFDESNLWHRRLGHINFKTMNKLVRGNLVRGIENQIDHKVKTIRCDNRTELKNRIMNEFCEMKGYSINMKVFRVFNTRTRFVEENMHINFLEDKLNVVGTGPNWMFDIDILTMAMNYQLVFAGNQTNGNAGPKSLENVVTDARKKSTKVLRKENEVQDLAKEGDKMIKRRILNTVSLPVNTVSFSFTIVNPRSERAQMNEFKNMFGQDKDANDNSTYRMFTPMDVKSAFLYGTMKKEVYVCEPLGFEDSHFLERIDAQELPDEFYGRTYFLLRVAVKTSSTPIETNKALLKDEEAEDVDVHLHRSMIRSLMYLTSSRPDIILQRYSLRDYYCWLKTYCCWCKLMLLDDAVDIKIRLPEQSAAIGKIRIEHYFLMTDYSLWEVILNGDSPVPIRVIEGVVQPVALTTAEQRLARKNELKACEKRFGGNKETKKVQKTLLKQQYENFTGSSSESLDQIHDRLQKLISQLEILGESLYLEDQSLDDLFNILKIYKAKVKSSSSASTSTPNITFVSSQNTDSTNEPVSVVASVSDASAIILVFDLPNVDTLNADDLEEMDLKWQMAMLTSLKGEVCQWRLLRLMPWYHNVMGWEAMTRSFRQKKNQPTMPSQLLHPQVLPFLIISSESDVSMPASPVYDRYQSGEGYHAIPPYIGTFMPPKPDLAPIIEHWVSDSEDDSEANPTQNTLGNLHHALEDKRVIDSRCSRHMIGNMSYLSDFEEINGGYVSFGGNPKGGKISSKGKIRIGKLDFDDVYFVNELKFNLFSVSQMCDKKNNVLFTDTKCIVLSLEFKLPDENQVLLRVFRENNMYNVDLKNIVPTRDLTCLFAKATLDESNLWHRRLGHINFNTMNKLVKVVIDDYSRFTWVFFLATKDETSPILKTFITGIENQLSLKREFSVPITPQQNGIDERKNRTLIEAARTMLADSLLPIPFWAEAVNTACYAQNRVLVTKPQNKTPYELLLSRTPIIGCMRPFGCLVTILNTLDPLEKAWEENVQQYVLFPLWSSSSKNPQNTDDDDSFEVKEPEFEGKKPESEVHVSPTNSAKTKKHDDKTTKKAKGKSPVELSKGYINLSAEFEDFFDNSINEVNTASTLVFAVGQISTNSTNTFSVAALEDITYSDDEEDVGTEADFSNLETTITVSPIPTTRVHKDHHEELLQFKMQKVWVLVDLPNRKRAIGHTQEEVIDYEEVFAPVARIEAIRLFLAYDSFMGFMVYQMDVKSAFLYGTIEEEVYVCQPPRFEDPDYPDNVYKVVKALYGLHQAPRACQDKYVDEILRKFGLTDKKSASTLIDTEKPLLKDPDSEDVDVHIYRSMIGSLMYLTSSRPDIMFAFCVNDVTRLQALIDRKKVIITKATVQEALRLDDDESIDCLPNEEIFTELSRMGYEKPSTKLTFYKAFFLPQWKFLIHTILQCMSAKRTSWNELSSSMASAVICLSTCSKFNFSKYIFDSLVRNMDSSSKFYMYLGFLQLMIRAQVCDLSSHTTKYSSLALTQKVFANIRRVGMRFSGVETPLFKGMIVEQQADEGAASVDVDDVHASDAKPSIPSPTPTTQPPPPSQELPSTSQDDKSKPAKLKEVVEVVTTAKLMTEVVIAAATIATAPNVARRRKGVVIRDPAPSIIIHSESKSKDKGKRIMVQEHKPIKKQAQIEQDEAYARELEAELNKNINWNDVIEQVQRKEKEDNVVLRYQALKRKPQTEAQARKNIMIYLRNIDGFKMDYFKRISYDDIRLIFEKYFKSNVAFLEKTKEQLEEEDNRALKRKVKTFEEKAAKKQKLDEEVYGLQLMIESCGLRFMLPKICQKGIPDDRPILLKEYKVDYGLTPFWFYHFWMEMEGFHKLVVDTWNNDDQRCASKDDFKNQRDFIHIIRELDHLEAKDITQKSRIKCAMEGDENTSFFYGTLKKKRRHLAIKEPDVTRFVLEFSHSVTFPKGCNSSFIALVPKVSNAKFITDFCPINLIGCQYTIIDKILANRLSTVIGCCISAEQSAFIKGKNILDGALVLNEIIDWYHKCKKELMIFNVDFEKAFDSLRWTIGAQSSLVPTPLHDDLYVAVRQAHLADMHIESEPVEDLRKTEVPQPLLVLPSPVSLSDDLYLTYRQAYTPVTVDTKLEPEEAPSKIEEGIGVHQLVEDTKDESSDPSTKREGSQGESHGSEDEGPGSDDEGPGLDDEGLDSEDEGPGLSYGGLRHRELELGEGSVPSTFKITHISRSMLGQQRVEETPTPRLRVHTIWTPPSPGWSFGSLPASPSSLSITTPVASLVTTPAATIAVGEDEFLEVGVQLELHESIFLDHTQCLDALPPALFKGYYRDLMELYTSAIWRPILALEACLGQTDAQRAALWHAIYDTQRENHDLRMQINVERREQLELTYCIDRMERRHKSIRE</sequence>
<dbReference type="PROSITE" id="PS50994">
    <property type="entry name" value="INTEGRASE"/>
    <property type="match status" value="1"/>
</dbReference>
<evidence type="ECO:0000256" key="2">
    <source>
        <dbReference type="ARBA" id="ARBA00022723"/>
    </source>
</evidence>
<name>A0A6L2JSD8_TANCI</name>
<dbReference type="InterPro" id="IPR054722">
    <property type="entry name" value="PolX-like_BBD"/>
</dbReference>
<dbReference type="InterPro" id="IPR001584">
    <property type="entry name" value="Integrase_cat-core"/>
</dbReference>
<organism evidence="9">
    <name type="scientific">Tanacetum cinerariifolium</name>
    <name type="common">Dalmatian daisy</name>
    <name type="synonym">Chrysanthemum cinerariifolium</name>
    <dbReference type="NCBI Taxonomy" id="118510"/>
    <lineage>
        <taxon>Eukaryota</taxon>
        <taxon>Viridiplantae</taxon>
        <taxon>Streptophyta</taxon>
        <taxon>Embryophyta</taxon>
        <taxon>Tracheophyta</taxon>
        <taxon>Spermatophyta</taxon>
        <taxon>Magnoliopsida</taxon>
        <taxon>eudicotyledons</taxon>
        <taxon>Gunneridae</taxon>
        <taxon>Pentapetalae</taxon>
        <taxon>asterids</taxon>
        <taxon>campanulids</taxon>
        <taxon>Asterales</taxon>
        <taxon>Asteraceae</taxon>
        <taxon>Asteroideae</taxon>
        <taxon>Anthemideae</taxon>
        <taxon>Anthemidinae</taxon>
        <taxon>Tanacetum</taxon>
    </lineage>
</organism>
<evidence type="ECO:0000256" key="1">
    <source>
        <dbReference type="ARBA" id="ARBA00022670"/>
    </source>
</evidence>
<evidence type="ECO:0000256" key="4">
    <source>
        <dbReference type="PROSITE-ProRule" id="PRU00047"/>
    </source>
</evidence>
<dbReference type="InterPro" id="IPR036875">
    <property type="entry name" value="Znf_CCHC_sf"/>
</dbReference>
<gene>
    <name evidence="9" type="ORF">Tci_011560</name>
</gene>
<keyword evidence="4" id="KW-0863">Zinc-finger</keyword>
<dbReference type="GO" id="GO:0003676">
    <property type="term" value="F:nucleic acid binding"/>
    <property type="evidence" value="ECO:0007669"/>
    <property type="project" value="InterPro"/>
</dbReference>
<dbReference type="InterPro" id="IPR001878">
    <property type="entry name" value="Znf_CCHC"/>
</dbReference>
<reference evidence="9" key="1">
    <citation type="journal article" date="2019" name="Sci. Rep.">
        <title>Draft genome of Tanacetum cinerariifolium, the natural source of mosquito coil.</title>
        <authorList>
            <person name="Yamashiro T."/>
            <person name="Shiraishi A."/>
            <person name="Satake H."/>
            <person name="Nakayama K."/>
        </authorList>
    </citation>
    <scope>NUCLEOTIDE SEQUENCE</scope>
</reference>
<feature type="region of interest" description="Disordered" evidence="6">
    <location>
        <begin position="1164"/>
        <end position="1184"/>
    </location>
</feature>
<dbReference type="Pfam" id="PF22936">
    <property type="entry name" value="Pol_BBD"/>
    <property type="match status" value="1"/>
</dbReference>
<dbReference type="GO" id="GO:0015074">
    <property type="term" value="P:DNA integration"/>
    <property type="evidence" value="ECO:0007669"/>
    <property type="project" value="UniProtKB-KW"/>
</dbReference>
<protein>
    <submittedName>
        <fullName evidence="9">Ribonuclease H-like domain-containing protein</fullName>
    </submittedName>
</protein>
<feature type="region of interest" description="Disordered" evidence="6">
    <location>
        <begin position="2198"/>
        <end position="2233"/>
    </location>
</feature>
<keyword evidence="1" id="KW-0645">Protease</keyword>
<dbReference type="Gene3D" id="4.10.60.10">
    <property type="entry name" value="Zinc finger, CCHC-type"/>
    <property type="match status" value="1"/>
</dbReference>
<evidence type="ECO:0000256" key="5">
    <source>
        <dbReference type="SAM" id="Coils"/>
    </source>
</evidence>
<dbReference type="InterPro" id="IPR012337">
    <property type="entry name" value="RNaseH-like_sf"/>
</dbReference>
<feature type="coiled-coil region" evidence="5">
    <location>
        <begin position="2394"/>
        <end position="2436"/>
    </location>
</feature>
<keyword evidence="2" id="KW-0479">Metal-binding</keyword>
<feature type="domain" description="Integrase catalytic" evidence="8">
    <location>
        <begin position="1463"/>
        <end position="1627"/>
    </location>
</feature>
<dbReference type="InterPro" id="IPR013103">
    <property type="entry name" value="RVT_2"/>
</dbReference>
<evidence type="ECO:0000259" key="8">
    <source>
        <dbReference type="PROSITE" id="PS50994"/>
    </source>
</evidence>
<dbReference type="GO" id="GO:0008233">
    <property type="term" value="F:peptidase activity"/>
    <property type="evidence" value="ECO:0007669"/>
    <property type="project" value="UniProtKB-KW"/>
</dbReference>
<dbReference type="InterPro" id="IPR025724">
    <property type="entry name" value="GAG-pre-integrase_dom"/>
</dbReference>
<keyword evidence="5" id="KW-0175">Coiled coil</keyword>
<keyword evidence="3" id="KW-0378">Hydrolase</keyword>
<evidence type="ECO:0000256" key="3">
    <source>
        <dbReference type="ARBA" id="ARBA00022801"/>
    </source>
</evidence>
<evidence type="ECO:0000313" key="9">
    <source>
        <dbReference type="EMBL" id="GEU39582.1"/>
    </source>
</evidence>
<dbReference type="SUPFAM" id="SSF53098">
    <property type="entry name" value="Ribonuclease H-like"/>
    <property type="match status" value="1"/>
</dbReference>
<dbReference type="GO" id="GO:0003887">
    <property type="term" value="F:DNA-directed DNA polymerase activity"/>
    <property type="evidence" value="ECO:0007669"/>
    <property type="project" value="UniProtKB-KW"/>
</dbReference>
<dbReference type="PANTHER" id="PTHR42648:SF32">
    <property type="entry name" value="RIBONUCLEASE H-LIKE DOMAIN, GAG-PRE-INTEGRASE DOMAIN PROTEIN-RELATED"/>
    <property type="match status" value="1"/>
</dbReference>
<evidence type="ECO:0000256" key="6">
    <source>
        <dbReference type="SAM" id="MobiDB-lite"/>
    </source>
</evidence>
<dbReference type="Pfam" id="PF00098">
    <property type="entry name" value="zf-CCHC"/>
    <property type="match status" value="1"/>
</dbReference>
<dbReference type="PROSITE" id="PS50158">
    <property type="entry name" value="ZF_CCHC"/>
    <property type="match status" value="1"/>
</dbReference>
<dbReference type="Pfam" id="PF07727">
    <property type="entry name" value="RVT_2"/>
    <property type="match status" value="1"/>
</dbReference>
<feature type="compositionally biased region" description="Pro residues" evidence="6">
    <location>
        <begin position="2205"/>
        <end position="2219"/>
    </location>
</feature>
<dbReference type="GO" id="GO:0003964">
    <property type="term" value="F:RNA-directed DNA polymerase activity"/>
    <property type="evidence" value="ECO:0007669"/>
    <property type="project" value="UniProtKB-KW"/>
</dbReference>
<proteinExistence type="predicted"/>